<dbReference type="PANTHER" id="PTHR42928:SF5">
    <property type="entry name" value="BLR1237 PROTEIN"/>
    <property type="match status" value="1"/>
</dbReference>
<dbReference type="InterPro" id="IPR042100">
    <property type="entry name" value="Bug_dom1"/>
</dbReference>
<name>A0A1D8GQG6_9FIRM</name>
<dbReference type="InterPro" id="IPR005064">
    <property type="entry name" value="BUG"/>
</dbReference>
<gene>
    <name evidence="2" type="ORF">Gferi_13440</name>
</gene>
<reference evidence="2 3" key="1">
    <citation type="submission" date="2016-09" db="EMBL/GenBank/DDBJ databases">
        <title>Genomic analysis reveals versatility of anaerobic energy metabolism of Geosporobacter ferrireducens IRF9 of phylum Firmicutes.</title>
        <authorList>
            <person name="Kim S.-J."/>
        </authorList>
    </citation>
    <scope>NUCLEOTIDE SEQUENCE [LARGE SCALE GENOMIC DNA]</scope>
    <source>
        <strain evidence="2 3">IRF9</strain>
    </source>
</reference>
<keyword evidence="3" id="KW-1185">Reference proteome</keyword>
<comment type="similarity">
    <text evidence="1">Belongs to the UPF0065 (bug) family.</text>
</comment>
<protein>
    <recommendedName>
        <fullName evidence="4">Tricarboxylate transport protein TctC</fullName>
    </recommendedName>
</protein>
<dbReference type="PANTHER" id="PTHR42928">
    <property type="entry name" value="TRICARBOXYLATE-BINDING PROTEIN"/>
    <property type="match status" value="1"/>
</dbReference>
<dbReference type="STRING" id="1424294.Gferi_13440"/>
<dbReference type="Gene3D" id="3.40.190.150">
    <property type="entry name" value="Bordetella uptake gene, domain 1"/>
    <property type="match status" value="1"/>
</dbReference>
<sequence length="333" mass="36299">MLTMLIGCSQGEKNTAAEPQKVNFPERDLNGYIMWGAGGAMDNVSRTITPLVEKYLNKSVVLQNKTGATGAVATQFVYDQKADGYTLLYGAENPQLYGVLNISKLDYKDFEPISILGRGVAVVIVPADSKLNTIQDLIDAAKAQPGKMKMSSTGPGGLPFVVASLISTVSGTEFNLVPFDGEGPAVTAMLGNHVDFTSVGLAAARELYRSGKVKPLALISNDPVEGMEEIPVIGQIMPEYKKYLPWGPFYGVFVKNETPEEVKEILRDAYKKAFEEEKFQSFLKDFGAVPMGISGQEARDFMENWQRLSTWLLYDAGGTDISPETLGIKRIGE</sequence>
<dbReference type="Gene3D" id="3.40.190.10">
    <property type="entry name" value="Periplasmic binding protein-like II"/>
    <property type="match status" value="1"/>
</dbReference>
<accession>A0A1D8GQG6</accession>
<dbReference type="Pfam" id="PF03401">
    <property type="entry name" value="TctC"/>
    <property type="match status" value="1"/>
</dbReference>
<dbReference type="SUPFAM" id="SSF53850">
    <property type="entry name" value="Periplasmic binding protein-like II"/>
    <property type="match status" value="1"/>
</dbReference>
<proteinExistence type="inferred from homology"/>
<dbReference type="EMBL" id="CP017269">
    <property type="protein sequence ID" value="AOT73113.1"/>
    <property type="molecule type" value="Genomic_DNA"/>
</dbReference>
<dbReference type="PIRSF" id="PIRSF017082">
    <property type="entry name" value="YflP"/>
    <property type="match status" value="1"/>
</dbReference>
<evidence type="ECO:0008006" key="4">
    <source>
        <dbReference type="Google" id="ProtNLM"/>
    </source>
</evidence>
<organism evidence="2 3">
    <name type="scientific">Geosporobacter ferrireducens</name>
    <dbReference type="NCBI Taxonomy" id="1424294"/>
    <lineage>
        <taxon>Bacteria</taxon>
        <taxon>Bacillati</taxon>
        <taxon>Bacillota</taxon>
        <taxon>Clostridia</taxon>
        <taxon>Peptostreptococcales</taxon>
        <taxon>Thermotaleaceae</taxon>
        <taxon>Geosporobacter</taxon>
    </lineage>
</organism>
<evidence type="ECO:0000313" key="3">
    <source>
        <dbReference type="Proteomes" id="UP000095743"/>
    </source>
</evidence>
<dbReference type="KEGG" id="gfe:Gferi_13440"/>
<evidence type="ECO:0000313" key="2">
    <source>
        <dbReference type="EMBL" id="AOT73113.1"/>
    </source>
</evidence>
<evidence type="ECO:0000256" key="1">
    <source>
        <dbReference type="ARBA" id="ARBA00006987"/>
    </source>
</evidence>
<dbReference type="AlphaFoldDB" id="A0A1D8GQG6"/>
<dbReference type="CDD" id="cd07012">
    <property type="entry name" value="PBP2_Bug_TTT"/>
    <property type="match status" value="1"/>
</dbReference>
<dbReference type="Proteomes" id="UP000095743">
    <property type="component" value="Chromosome"/>
</dbReference>